<feature type="domain" description="CS" evidence="3">
    <location>
        <begin position="56"/>
        <end position="155"/>
    </location>
</feature>
<feature type="region of interest" description="Disordered" evidence="2">
    <location>
        <begin position="337"/>
        <end position="363"/>
    </location>
</feature>
<dbReference type="GO" id="GO:0005634">
    <property type="term" value="C:nucleus"/>
    <property type="evidence" value="ECO:0007669"/>
    <property type="project" value="TreeGrafter"/>
</dbReference>
<dbReference type="PROSITE" id="PS51203">
    <property type="entry name" value="CS"/>
    <property type="match status" value="1"/>
</dbReference>
<evidence type="ECO:0000256" key="2">
    <source>
        <dbReference type="SAM" id="MobiDB-lite"/>
    </source>
</evidence>
<protein>
    <recommendedName>
        <fullName evidence="3">CS domain-containing protein</fullName>
    </recommendedName>
</protein>
<dbReference type="InterPro" id="IPR045250">
    <property type="entry name" value="p23-like"/>
</dbReference>
<sequence length="363" mass="39980">MMERGFFDAATDLIQACVEKGVKVDNGVHRSVNMIRRKLTEATGILQQAKLQSSTVVAPAFEWAQSRDQVFLGVKFAHKLDAPACIDLADERIEILSKRVSLSATCKGKHKTFHLELELLDEIDPDKSSWTLASVGRGTFSLVKAEPDVRWHRLLKSATDKPRNMHTWWQLTEKYAKELDDLDAAKTKTSKEKPKRDGKAAEDEANGDVQGTAGEGTGEKAEVDPVVAAQEAERAALQKRAKKDNKRASKEAKKATKAVDAELKEKLRALDEKHTADRKAAEDEAKKAKDVIGETKKKQLEQIQEHLAEALAKLDDGTSGASEGLLSLYEKMSDMIFGSNTPSEPKDAEAVSASESESVEKEL</sequence>
<dbReference type="Proteomes" id="UP000241890">
    <property type="component" value="Unassembled WGS sequence"/>
</dbReference>
<keyword evidence="5" id="KW-1185">Reference proteome</keyword>
<feature type="region of interest" description="Disordered" evidence="2">
    <location>
        <begin position="185"/>
        <end position="223"/>
    </location>
</feature>
<dbReference type="InterPro" id="IPR007052">
    <property type="entry name" value="CS_dom"/>
</dbReference>
<dbReference type="GO" id="GO:0051087">
    <property type="term" value="F:protein-folding chaperone binding"/>
    <property type="evidence" value="ECO:0007669"/>
    <property type="project" value="TreeGrafter"/>
</dbReference>
<dbReference type="InParanoid" id="A0A2R5FYR0"/>
<dbReference type="GO" id="GO:0051879">
    <property type="term" value="F:Hsp90 protein binding"/>
    <property type="evidence" value="ECO:0007669"/>
    <property type="project" value="InterPro"/>
</dbReference>
<dbReference type="AlphaFoldDB" id="A0A2R5FYR0"/>
<name>A0A2R5FYR0_9STRA</name>
<comment type="caution">
    <text evidence="4">The sequence shown here is derived from an EMBL/GenBank/DDBJ whole genome shotgun (WGS) entry which is preliminary data.</text>
</comment>
<accession>A0A2R5FYR0</accession>
<dbReference type="PANTHER" id="PTHR22932">
    <property type="entry name" value="TELOMERASE-BINDING PROTEIN P23 HSP90 CO-CHAPERONE"/>
    <property type="match status" value="1"/>
</dbReference>
<evidence type="ECO:0000259" key="3">
    <source>
        <dbReference type="PROSITE" id="PS51203"/>
    </source>
</evidence>
<dbReference type="EMBL" id="BEYU01000001">
    <property type="protein sequence ID" value="GBG23892.1"/>
    <property type="molecule type" value="Genomic_DNA"/>
</dbReference>
<comment type="similarity">
    <text evidence="1">Belongs to the p23/wos2 family.</text>
</comment>
<dbReference type="GO" id="GO:0006457">
    <property type="term" value="P:protein folding"/>
    <property type="evidence" value="ECO:0007669"/>
    <property type="project" value="TreeGrafter"/>
</dbReference>
<dbReference type="GO" id="GO:0051131">
    <property type="term" value="P:chaperone-mediated protein complex assembly"/>
    <property type="evidence" value="ECO:0007669"/>
    <property type="project" value="TreeGrafter"/>
</dbReference>
<dbReference type="OrthoDB" id="204603at2759"/>
<dbReference type="Gene3D" id="2.60.40.790">
    <property type="match status" value="1"/>
</dbReference>
<evidence type="ECO:0000256" key="1">
    <source>
        <dbReference type="ARBA" id="ARBA00025733"/>
    </source>
</evidence>
<dbReference type="InterPro" id="IPR008978">
    <property type="entry name" value="HSP20-like_chaperone"/>
</dbReference>
<dbReference type="SUPFAM" id="SSF49764">
    <property type="entry name" value="HSP20-like chaperones"/>
    <property type="match status" value="1"/>
</dbReference>
<dbReference type="GO" id="GO:0005829">
    <property type="term" value="C:cytosol"/>
    <property type="evidence" value="ECO:0007669"/>
    <property type="project" value="TreeGrafter"/>
</dbReference>
<organism evidence="4 5">
    <name type="scientific">Hondaea fermentalgiana</name>
    <dbReference type="NCBI Taxonomy" id="2315210"/>
    <lineage>
        <taxon>Eukaryota</taxon>
        <taxon>Sar</taxon>
        <taxon>Stramenopiles</taxon>
        <taxon>Bigyra</taxon>
        <taxon>Labyrinthulomycetes</taxon>
        <taxon>Thraustochytrida</taxon>
        <taxon>Thraustochytriidae</taxon>
        <taxon>Hondaea</taxon>
    </lineage>
</organism>
<gene>
    <name evidence="4" type="ORF">FCC1311_001112</name>
</gene>
<proteinExistence type="inferred from homology"/>
<feature type="compositionally biased region" description="Basic and acidic residues" evidence="2">
    <location>
        <begin position="185"/>
        <end position="202"/>
    </location>
</feature>
<reference evidence="4 5" key="1">
    <citation type="submission" date="2017-12" db="EMBL/GenBank/DDBJ databases">
        <title>Sequencing, de novo assembly and annotation of complete genome of a new Thraustochytrid species, strain FCC1311.</title>
        <authorList>
            <person name="Sedici K."/>
            <person name="Godart F."/>
            <person name="Aiese Cigliano R."/>
            <person name="Sanseverino W."/>
            <person name="Barakat M."/>
            <person name="Ortet P."/>
            <person name="Marechal E."/>
            <person name="Cagnac O."/>
            <person name="Amato A."/>
        </authorList>
    </citation>
    <scope>NUCLEOTIDE SEQUENCE [LARGE SCALE GENOMIC DNA]</scope>
</reference>
<dbReference type="Pfam" id="PF04969">
    <property type="entry name" value="CS"/>
    <property type="match status" value="1"/>
</dbReference>
<feature type="region of interest" description="Disordered" evidence="2">
    <location>
        <begin position="237"/>
        <end position="288"/>
    </location>
</feature>
<feature type="compositionally biased region" description="Basic and acidic residues" evidence="2">
    <location>
        <begin position="246"/>
        <end position="288"/>
    </location>
</feature>
<dbReference type="PANTHER" id="PTHR22932:SF1">
    <property type="entry name" value="CO-CHAPERONE PROTEIN DAF-41"/>
    <property type="match status" value="1"/>
</dbReference>
<evidence type="ECO:0000313" key="4">
    <source>
        <dbReference type="EMBL" id="GBG23892.1"/>
    </source>
</evidence>
<evidence type="ECO:0000313" key="5">
    <source>
        <dbReference type="Proteomes" id="UP000241890"/>
    </source>
</evidence>